<keyword evidence="1" id="KW-0472">Membrane</keyword>
<evidence type="ECO:0000313" key="2">
    <source>
        <dbReference type="EMBL" id="GBN60663.1"/>
    </source>
</evidence>
<keyword evidence="1" id="KW-0812">Transmembrane</keyword>
<evidence type="ECO:0000256" key="1">
    <source>
        <dbReference type="SAM" id="Phobius"/>
    </source>
</evidence>
<protein>
    <submittedName>
        <fullName evidence="2">Uncharacterized protein</fullName>
    </submittedName>
</protein>
<evidence type="ECO:0000313" key="3">
    <source>
        <dbReference type="Proteomes" id="UP000499080"/>
    </source>
</evidence>
<dbReference type="EMBL" id="BGPR01013444">
    <property type="protein sequence ID" value="GBN60663.1"/>
    <property type="molecule type" value="Genomic_DNA"/>
</dbReference>
<reference evidence="2 3" key="1">
    <citation type="journal article" date="2019" name="Sci. Rep.">
        <title>Orb-weaving spider Araneus ventricosus genome elucidates the spidroin gene catalogue.</title>
        <authorList>
            <person name="Kono N."/>
            <person name="Nakamura H."/>
            <person name="Ohtoshi R."/>
            <person name="Moran D.A.P."/>
            <person name="Shinohara A."/>
            <person name="Yoshida Y."/>
            <person name="Fujiwara M."/>
            <person name="Mori M."/>
            <person name="Tomita M."/>
            <person name="Arakawa K."/>
        </authorList>
    </citation>
    <scope>NUCLEOTIDE SEQUENCE [LARGE SCALE GENOMIC DNA]</scope>
</reference>
<organism evidence="2 3">
    <name type="scientific">Araneus ventricosus</name>
    <name type="common">Orbweaver spider</name>
    <name type="synonym">Epeira ventricosa</name>
    <dbReference type="NCBI Taxonomy" id="182803"/>
    <lineage>
        <taxon>Eukaryota</taxon>
        <taxon>Metazoa</taxon>
        <taxon>Ecdysozoa</taxon>
        <taxon>Arthropoda</taxon>
        <taxon>Chelicerata</taxon>
        <taxon>Arachnida</taxon>
        <taxon>Araneae</taxon>
        <taxon>Araneomorphae</taxon>
        <taxon>Entelegynae</taxon>
        <taxon>Araneoidea</taxon>
        <taxon>Araneidae</taxon>
        <taxon>Araneus</taxon>
    </lineage>
</organism>
<sequence>MKTEYLGRRLPPLMPPSKFEVPKQLWVTDGNVVACITVEFPYGKKITALRFYIVILAQGHANLLCIVPILVYVLPEQYPTMRHPGQRGMTTDTRCFDMACLESMRLRVGFFFALVASGVRPVKNGCGLFADHIFLGNPPCSAHVLVHDDEGWMTRNFFAISFPTHTQPPASSMQRFLSIILRT</sequence>
<keyword evidence="1" id="KW-1133">Transmembrane helix</keyword>
<name>A0A4Y2QC88_ARAVE</name>
<comment type="caution">
    <text evidence="2">The sequence shown here is derived from an EMBL/GenBank/DDBJ whole genome shotgun (WGS) entry which is preliminary data.</text>
</comment>
<gene>
    <name evidence="2" type="ORF">AVEN_5346_1</name>
</gene>
<accession>A0A4Y2QC88</accession>
<keyword evidence="3" id="KW-1185">Reference proteome</keyword>
<dbReference type="AlphaFoldDB" id="A0A4Y2QC88"/>
<feature type="transmembrane region" description="Helical" evidence="1">
    <location>
        <begin position="51"/>
        <end position="74"/>
    </location>
</feature>
<dbReference type="Proteomes" id="UP000499080">
    <property type="component" value="Unassembled WGS sequence"/>
</dbReference>
<proteinExistence type="predicted"/>